<dbReference type="InterPro" id="IPR041426">
    <property type="entry name" value="Mos1_HTH"/>
</dbReference>
<dbReference type="InParanoid" id="G0P0R8"/>
<dbReference type="InterPro" id="IPR040161">
    <property type="entry name" value="FB224"/>
</dbReference>
<dbReference type="GO" id="GO:0045087">
    <property type="term" value="P:innate immune response"/>
    <property type="evidence" value="ECO:0007669"/>
    <property type="project" value="TreeGrafter"/>
</dbReference>
<feature type="domain" description="F-box" evidence="1">
    <location>
        <begin position="147"/>
        <end position="196"/>
    </location>
</feature>
<evidence type="ECO:0000259" key="1">
    <source>
        <dbReference type="PROSITE" id="PS50181"/>
    </source>
</evidence>
<dbReference type="PROSITE" id="PS50181">
    <property type="entry name" value="FBOX"/>
    <property type="match status" value="1"/>
</dbReference>
<organism evidence="3">
    <name type="scientific">Caenorhabditis brenneri</name>
    <name type="common">Nematode worm</name>
    <dbReference type="NCBI Taxonomy" id="135651"/>
    <lineage>
        <taxon>Eukaryota</taxon>
        <taxon>Metazoa</taxon>
        <taxon>Ecdysozoa</taxon>
        <taxon>Nematoda</taxon>
        <taxon>Chromadorea</taxon>
        <taxon>Rhabditida</taxon>
        <taxon>Rhabditina</taxon>
        <taxon>Rhabditomorpha</taxon>
        <taxon>Rhabditoidea</taxon>
        <taxon>Rhabditidae</taxon>
        <taxon>Peloderinae</taxon>
        <taxon>Caenorhabditis</taxon>
    </lineage>
</organism>
<accession>G0P0R8</accession>
<protein>
    <recommendedName>
        <fullName evidence="1">F-box domain-containing protein</fullName>
    </recommendedName>
</protein>
<dbReference type="AlphaFoldDB" id="G0P0R8"/>
<keyword evidence="3" id="KW-1185">Reference proteome</keyword>
<dbReference type="CDD" id="cd22150">
    <property type="entry name" value="F-box_CeFBXA-like"/>
    <property type="match status" value="1"/>
</dbReference>
<dbReference type="InterPro" id="IPR002900">
    <property type="entry name" value="DUF38/FTH_CAE_spp"/>
</dbReference>
<dbReference type="EMBL" id="GL380003">
    <property type="protein sequence ID" value="EGT41824.1"/>
    <property type="molecule type" value="Genomic_DNA"/>
</dbReference>
<dbReference type="FunCoup" id="G0P0R8">
    <property type="interactions" value="841"/>
</dbReference>
<dbReference type="SMART" id="SM00256">
    <property type="entry name" value="FBOX"/>
    <property type="match status" value="1"/>
</dbReference>
<proteinExistence type="predicted"/>
<dbReference type="Pfam" id="PF01827">
    <property type="entry name" value="FTH"/>
    <property type="match status" value="1"/>
</dbReference>
<dbReference type="InterPro" id="IPR001810">
    <property type="entry name" value="F-box_dom"/>
</dbReference>
<dbReference type="Proteomes" id="UP000008068">
    <property type="component" value="Unassembled WGS sequence"/>
</dbReference>
<sequence length="469" mass="55961">MSSLLETDEHVYRTCVLYETLHSRDSSSYFCHRDIYDRMKKLMPNLEYDTFFELYIEYSRNLYTYRKESLDPDVRFSPDTKSDENDDRAFRICILYEVLNKKSVKDAYNYLRRVKKNVIFFDFQYWYYRFLHGNLDVDHDRSLDPKCRLFSDMPIDIVERIVKNQSLAEKIVTRKVCRRLRTVIDHLKTDFTYINLKLKCHFCEIDFNGKTVGYYRSSPENDKLNSAMNDLALVLTHPNWKFKNLDIDFHCEDYNPSDFPLPQAWHNGNHARKAALLLNSVLTKHLVPIQTLKVKTVTLFPLATLLPHLQAGVLESLDLKFSSDCEYTRDVITEMDQWKSLKELKMCHIPDEFPIETLFHIKEFRSYECQITEDRLVKMRDILFKSPIFEYCLMCFESKAPREPVPWESDEEDWDMDDLLSSVDRVMGAHTAYNPDGRKYKINVSNEHFRIEITREDDALIFEIRKLRD</sequence>
<name>G0P0R8_CAEBE</name>
<dbReference type="PANTHER" id="PTHR23015">
    <property type="entry name" value="UNCHARACTERIZED C.ELEGANS PROTEIN"/>
    <property type="match status" value="1"/>
</dbReference>
<dbReference type="OrthoDB" id="3256413at2759"/>
<dbReference type="Pfam" id="PF17906">
    <property type="entry name" value="HTH_48"/>
    <property type="match status" value="1"/>
</dbReference>
<dbReference type="Pfam" id="PF00646">
    <property type="entry name" value="F-box"/>
    <property type="match status" value="1"/>
</dbReference>
<dbReference type="OMA" id="FRICILY"/>
<evidence type="ECO:0000313" key="3">
    <source>
        <dbReference type="Proteomes" id="UP000008068"/>
    </source>
</evidence>
<dbReference type="PANTHER" id="PTHR23015:SF4">
    <property type="entry name" value="DUF38 DOMAIN-CONTAINING PROTEIN-RELATED"/>
    <property type="match status" value="1"/>
</dbReference>
<reference evidence="3" key="1">
    <citation type="submission" date="2011-07" db="EMBL/GenBank/DDBJ databases">
        <authorList>
            <consortium name="Caenorhabditis brenneri Sequencing and Analysis Consortium"/>
            <person name="Wilson R.K."/>
        </authorList>
    </citation>
    <scope>NUCLEOTIDE SEQUENCE [LARGE SCALE GENOMIC DNA]</scope>
    <source>
        <strain evidence="3">PB2801</strain>
    </source>
</reference>
<gene>
    <name evidence="2" type="ORF">CAEBREN_09788</name>
</gene>
<evidence type="ECO:0000313" key="2">
    <source>
        <dbReference type="EMBL" id="EGT41824.1"/>
    </source>
</evidence>
<dbReference type="HOGENOM" id="CLU_030831_3_2_1"/>